<evidence type="ECO:0000256" key="7">
    <source>
        <dbReference type="ARBA" id="ARBA00023136"/>
    </source>
</evidence>
<dbReference type="InterPro" id="IPR025720">
    <property type="entry name" value="RibU"/>
</dbReference>
<evidence type="ECO:0000256" key="8">
    <source>
        <dbReference type="PIRNR" id="PIRNR037778"/>
    </source>
</evidence>
<evidence type="ECO:0000256" key="6">
    <source>
        <dbReference type="ARBA" id="ARBA00022989"/>
    </source>
</evidence>
<dbReference type="RefSeq" id="WP_060800164.1">
    <property type="nucleotide sequence ID" value="NZ_KQ957099.1"/>
</dbReference>
<evidence type="ECO:0000256" key="2">
    <source>
        <dbReference type="ARBA" id="ARBA00005540"/>
    </source>
</evidence>
<dbReference type="PANTHER" id="PTHR38438">
    <property type="entry name" value="RIBOFLAVIN TRANSPORTER RIBU"/>
    <property type="match status" value="1"/>
</dbReference>
<keyword evidence="4 8" id="KW-1003">Cell membrane</keyword>
<dbReference type="GO" id="GO:0032217">
    <property type="term" value="F:riboflavin transmembrane transporter activity"/>
    <property type="evidence" value="ECO:0007669"/>
    <property type="project" value="UniProtKB-UniRule"/>
</dbReference>
<evidence type="ECO:0000256" key="5">
    <source>
        <dbReference type="ARBA" id="ARBA00022692"/>
    </source>
</evidence>
<evidence type="ECO:0000256" key="3">
    <source>
        <dbReference type="ARBA" id="ARBA00022448"/>
    </source>
</evidence>
<keyword evidence="6 9" id="KW-1133">Transmembrane helix</keyword>
<comment type="subcellular location">
    <subcellularLocation>
        <location evidence="1">Cell membrane</location>
        <topology evidence="1">Multi-pass membrane protein</topology>
    </subcellularLocation>
</comment>
<dbReference type="Proteomes" id="UP000070174">
    <property type="component" value="Unassembled WGS sequence"/>
</dbReference>
<evidence type="ECO:0000313" key="10">
    <source>
        <dbReference type="EMBL" id="KXA30104.1"/>
    </source>
</evidence>
<keyword evidence="5 9" id="KW-0812">Transmembrane</keyword>
<dbReference type="Gene3D" id="1.10.1760.20">
    <property type="match status" value="1"/>
</dbReference>
<reference evidence="10 11" key="1">
    <citation type="submission" date="2016-01" db="EMBL/GenBank/DDBJ databases">
        <authorList>
            <person name="Oliw E.H."/>
        </authorList>
    </citation>
    <scope>NUCLEOTIDE SEQUENCE [LARGE SCALE GENOMIC DNA]</scope>
    <source>
        <strain evidence="10 11">CMW7756A</strain>
    </source>
</reference>
<dbReference type="Pfam" id="PF12822">
    <property type="entry name" value="ECF_trnsprt"/>
    <property type="match status" value="1"/>
</dbReference>
<sequence>MNKVNSSSMIRTKDMTKIGMLSVIGFILMYFQLPLTFVAPPFMKLDISDLPVLMGAFTMGPAYGIIIAALKNIMHIIFKGTMTAGVGELSNFIISSTFAFVSAYFYRRHKTYKGAIVSLTLGVLAMTTLAMISNYFVVFPLYGKVMPMEAIIGMGAAITSKITGLFTMMIYSVLPFNLIKGFATSAVMMLVYKRVSPLFKN</sequence>
<comment type="caution">
    <text evidence="10">The sequence shown here is derived from an EMBL/GenBank/DDBJ whole genome shotgun (WGS) entry which is preliminary data.</text>
</comment>
<keyword evidence="7 8" id="KW-0472">Membrane</keyword>
<feature type="transmembrane region" description="Helical" evidence="9">
    <location>
        <begin position="52"/>
        <end position="70"/>
    </location>
</feature>
<feature type="transmembrane region" description="Helical" evidence="9">
    <location>
        <begin position="112"/>
        <end position="138"/>
    </location>
</feature>
<dbReference type="PANTHER" id="PTHR38438:SF1">
    <property type="entry name" value="RIBOFLAVIN TRANSPORTER RIBU"/>
    <property type="match status" value="1"/>
</dbReference>
<evidence type="ECO:0000313" key="11">
    <source>
        <dbReference type="Proteomes" id="UP000070174"/>
    </source>
</evidence>
<keyword evidence="3 8" id="KW-0813">Transport</keyword>
<feature type="transmembrane region" description="Helical" evidence="9">
    <location>
        <begin position="150"/>
        <end position="171"/>
    </location>
</feature>
<dbReference type="AlphaFoldDB" id="A0A133PND8"/>
<accession>A0A133PND8</accession>
<proteinExistence type="inferred from homology"/>
<dbReference type="GO" id="GO:0005886">
    <property type="term" value="C:plasma membrane"/>
    <property type="evidence" value="ECO:0007669"/>
    <property type="project" value="UniProtKB-SubCell"/>
</dbReference>
<protein>
    <recommendedName>
        <fullName evidence="8">Riboflavin transporter</fullName>
    </recommendedName>
</protein>
<dbReference type="PIRSF" id="PIRSF037778">
    <property type="entry name" value="UCP037778_transp_RibU"/>
    <property type="match status" value="1"/>
</dbReference>
<evidence type="ECO:0000256" key="4">
    <source>
        <dbReference type="ARBA" id="ARBA00022475"/>
    </source>
</evidence>
<dbReference type="PATRIC" id="fig|54005.3.peg.1013"/>
<name>A0A133PND8_9FIRM</name>
<dbReference type="EMBL" id="LRQE01000029">
    <property type="protein sequence ID" value="KXA30104.1"/>
    <property type="molecule type" value="Genomic_DNA"/>
</dbReference>
<comment type="similarity">
    <text evidence="2 8">Belongs to the prokaryotic riboflavin transporter (P-RFT) (TC 2.A.87) family.</text>
</comment>
<feature type="transmembrane region" description="Helical" evidence="9">
    <location>
        <begin position="82"/>
        <end position="106"/>
    </location>
</feature>
<organism evidence="10">
    <name type="scientific">Peptoniphilus harei</name>
    <dbReference type="NCBI Taxonomy" id="54005"/>
    <lineage>
        <taxon>Bacteria</taxon>
        <taxon>Bacillati</taxon>
        <taxon>Bacillota</taxon>
        <taxon>Tissierellia</taxon>
        <taxon>Tissierellales</taxon>
        <taxon>Peptoniphilaceae</taxon>
        <taxon>Peptoniphilus</taxon>
    </lineage>
</organism>
<evidence type="ECO:0000256" key="9">
    <source>
        <dbReference type="SAM" id="Phobius"/>
    </source>
</evidence>
<gene>
    <name evidence="10" type="ORF">HMPREF3229_01027</name>
</gene>
<dbReference type="InterPro" id="IPR024529">
    <property type="entry name" value="ECF_trnsprt_substrate-spec"/>
</dbReference>
<comment type="function">
    <text evidence="8">Probably a riboflavin-binding protein that interacts with the energy-coupling factor (ECF) ABC-transporter complex.</text>
</comment>
<evidence type="ECO:0000256" key="1">
    <source>
        <dbReference type="ARBA" id="ARBA00004651"/>
    </source>
</evidence>
<feature type="transmembrane region" description="Helical" evidence="9">
    <location>
        <begin position="21"/>
        <end position="40"/>
    </location>
</feature>